<dbReference type="InterPro" id="IPR048976">
    <property type="entry name" value="WHD_PKMT"/>
</dbReference>
<evidence type="ECO:0000259" key="2">
    <source>
        <dbReference type="Pfam" id="PF10119"/>
    </source>
</evidence>
<evidence type="ECO:0000313" key="5">
    <source>
        <dbReference type="Proteomes" id="UP000072421"/>
    </source>
</evidence>
<dbReference type="Pfam" id="PF21782">
    <property type="entry name" value="WHD_PKMT"/>
    <property type="match status" value="1"/>
</dbReference>
<dbReference type="GO" id="GO:0008168">
    <property type="term" value="F:methyltransferase activity"/>
    <property type="evidence" value="ECO:0007669"/>
    <property type="project" value="UniProtKB-KW"/>
</dbReference>
<dbReference type="PANTHER" id="PTHR43667:SF2">
    <property type="entry name" value="FATTY ACID C-METHYL TRANSFERASE"/>
    <property type="match status" value="1"/>
</dbReference>
<accession>A0A127P9F8</accession>
<organism evidence="4">
    <name type="scientific">Collimonas fungivorans</name>
    <dbReference type="NCBI Taxonomy" id="158899"/>
    <lineage>
        <taxon>Bacteria</taxon>
        <taxon>Pseudomonadati</taxon>
        <taxon>Pseudomonadota</taxon>
        <taxon>Betaproteobacteria</taxon>
        <taxon>Burkholderiales</taxon>
        <taxon>Oxalobacteraceae</taxon>
        <taxon>Collimonas</taxon>
    </lineage>
</organism>
<keyword evidence="4" id="KW-0808">Transferase</keyword>
<dbReference type="PATRIC" id="fig|158899.10.peg.1602"/>
<gene>
    <name evidence="4" type="ORF">CFter6_1593</name>
</gene>
<dbReference type="RefSeq" id="WP_061539383.1">
    <property type="nucleotide sequence ID" value="NZ_CP013232.1"/>
</dbReference>
<dbReference type="InterPro" id="IPR050723">
    <property type="entry name" value="CFA/CMAS"/>
</dbReference>
<name>A0A127P9F8_9BURK</name>
<dbReference type="GO" id="GO:0032259">
    <property type="term" value="P:methylation"/>
    <property type="evidence" value="ECO:0007669"/>
    <property type="project" value="UniProtKB-KW"/>
</dbReference>
<dbReference type="AlphaFoldDB" id="A0A127P9F8"/>
<dbReference type="OrthoDB" id="323463at2"/>
<dbReference type="Pfam" id="PF08242">
    <property type="entry name" value="Methyltransf_12"/>
    <property type="match status" value="1"/>
</dbReference>
<proteinExistence type="predicted"/>
<dbReference type="EMBL" id="CP013232">
    <property type="protein sequence ID" value="AMO94295.1"/>
    <property type="molecule type" value="Genomic_DNA"/>
</dbReference>
<evidence type="ECO:0000259" key="1">
    <source>
        <dbReference type="Pfam" id="PF08242"/>
    </source>
</evidence>
<feature type="domain" description="PKMT C-terminal winged helix" evidence="3">
    <location>
        <begin position="440"/>
        <end position="538"/>
    </location>
</feature>
<reference evidence="4 5" key="1">
    <citation type="submission" date="2015-11" db="EMBL/GenBank/DDBJ databases">
        <title>Exploring the genomic traits of fungus-feeding bacterial genus Collimonas.</title>
        <authorList>
            <person name="Song C."/>
            <person name="Schmidt R."/>
            <person name="de Jager V."/>
            <person name="Krzyzanowska D."/>
            <person name="Jongedijk E."/>
            <person name="Cankar K."/>
            <person name="Beekwilder J."/>
            <person name="van Veen A."/>
            <person name="de Boer W."/>
            <person name="van Veen J.A."/>
            <person name="Garbeva P."/>
        </authorList>
    </citation>
    <scope>NUCLEOTIDE SEQUENCE [LARGE SCALE GENOMIC DNA]</scope>
    <source>
        <strain evidence="4 5">Ter6</strain>
    </source>
</reference>
<sequence>MADTKKDIVEQAYDATPYTSHPFKATAPEHLAAVATLFSLEPPGTGNARVLELGCASGGNLIPHAQQNPGGRYVGIDLSQVQIKTGQRRIAALGLQNIALHHMSITDIGPALGQFDYIICHGVYSWVPPQVQDAILRVCAENLAANGIAIISYNTYPGWKFKEVVREAMLFRGNKYENPADKLAHARGMFNFMHEMSGKGSVLNQVLEQHAAVLNGQFDDYYLLHEYLEPYNSPCYLSEFMARAREHKLAYLADAETQSMFVGNLGSNISEPLLRECGNDQVVLEQYMDFLRNRQFRHTLLVHAEQQGQIRYQLDPARLAQLHYACVVDSGGAAITHDDAGQSIKLGDQQLLITGQVNKVALQVLGERFPATMRVAEIVAAVRQRLGREQDVDTAAVDTAAVDTAAVDIGTVVKLMEILIIRGAVDYRTRALDAAYSVAEKPVALAAARADIALDPEFMPTSLWHQRIPLNIIQKLLLPKLDGSHTQAQLVDFILQQEQQKMLEFKDKDGQRIADPHALRTEAGEHVRNALHALRYNAVLIES</sequence>
<dbReference type="InterPro" id="IPR013217">
    <property type="entry name" value="Methyltransf_12"/>
</dbReference>
<protein>
    <submittedName>
        <fullName evidence="4">Methyltransferase domain protein</fullName>
    </submittedName>
</protein>
<dbReference type="SUPFAM" id="SSF53335">
    <property type="entry name" value="S-adenosyl-L-methionine-dependent methyltransferases"/>
    <property type="match status" value="1"/>
</dbReference>
<dbReference type="InterPro" id="IPR018773">
    <property type="entry name" value="MeTrfase_reg_dom_prd"/>
</dbReference>
<dbReference type="InterPro" id="IPR029063">
    <property type="entry name" value="SAM-dependent_MTases_sf"/>
</dbReference>
<feature type="domain" description="Methyltransferase type 12" evidence="1">
    <location>
        <begin position="51"/>
        <end position="148"/>
    </location>
</feature>
<dbReference type="Pfam" id="PF10119">
    <property type="entry name" value="MethyTransf_Reg"/>
    <property type="match status" value="1"/>
</dbReference>
<evidence type="ECO:0000259" key="3">
    <source>
        <dbReference type="Pfam" id="PF21782"/>
    </source>
</evidence>
<keyword evidence="4" id="KW-0489">Methyltransferase</keyword>
<dbReference type="Gene3D" id="3.40.50.150">
    <property type="entry name" value="Vaccinia Virus protein VP39"/>
    <property type="match status" value="1"/>
</dbReference>
<dbReference type="CDD" id="cd02440">
    <property type="entry name" value="AdoMet_MTases"/>
    <property type="match status" value="1"/>
</dbReference>
<dbReference type="PANTHER" id="PTHR43667">
    <property type="entry name" value="CYCLOPROPANE-FATTY-ACYL-PHOSPHOLIPID SYNTHASE"/>
    <property type="match status" value="1"/>
</dbReference>
<feature type="domain" description="Methyltransferase regulatory" evidence="2">
    <location>
        <begin position="219"/>
        <end position="303"/>
    </location>
</feature>
<dbReference type="Proteomes" id="UP000072421">
    <property type="component" value="Chromosome"/>
</dbReference>
<evidence type="ECO:0000313" key="4">
    <source>
        <dbReference type="EMBL" id="AMO94295.1"/>
    </source>
</evidence>